<evidence type="ECO:0000313" key="1">
    <source>
        <dbReference type="EMBL" id="QIQ20999.1"/>
    </source>
</evidence>
<dbReference type="Pfam" id="PF05930">
    <property type="entry name" value="Phage_AlpA"/>
    <property type="match status" value="1"/>
</dbReference>
<dbReference type="KEGG" id="orb:IPMB12_04475"/>
<organism evidence="1 2">
    <name type="scientific">Zophobihabitans entericus</name>
    <dbReference type="NCBI Taxonomy" id="1635327"/>
    <lineage>
        <taxon>Bacteria</taxon>
        <taxon>Pseudomonadati</taxon>
        <taxon>Pseudomonadota</taxon>
        <taxon>Gammaproteobacteria</taxon>
        <taxon>Orbales</taxon>
        <taxon>Orbaceae</taxon>
        <taxon>Zophobihabitans</taxon>
    </lineage>
</organism>
<dbReference type="InterPro" id="IPR010260">
    <property type="entry name" value="AlpA"/>
</dbReference>
<dbReference type="EMBL" id="CP050253">
    <property type="protein sequence ID" value="QIQ20999.1"/>
    <property type="molecule type" value="Genomic_DNA"/>
</dbReference>
<reference evidence="1 2" key="1">
    <citation type="submission" date="2020-03" db="EMBL/GenBank/DDBJ databases">
        <title>Complete genome sequence of Orbus sp. IPMB12 (BCRC 80908).</title>
        <authorList>
            <person name="Lo W.-S."/>
            <person name="Chang T.-H."/>
            <person name="Kuo C.-H."/>
        </authorList>
    </citation>
    <scope>NUCLEOTIDE SEQUENCE [LARGE SCALE GENOMIC DNA]</scope>
    <source>
        <strain evidence="1 2">IPMB12</strain>
    </source>
</reference>
<proteinExistence type="predicted"/>
<keyword evidence="2" id="KW-1185">Reference proteome</keyword>
<dbReference type="InParanoid" id="A0A6G9IB01"/>
<gene>
    <name evidence="1" type="ORF">IPMB12_04475</name>
</gene>
<evidence type="ECO:0000313" key="2">
    <source>
        <dbReference type="Proteomes" id="UP000501168"/>
    </source>
</evidence>
<dbReference type="AlphaFoldDB" id="A0A6G9IB01"/>
<dbReference type="Gene3D" id="1.10.238.160">
    <property type="match status" value="1"/>
</dbReference>
<protein>
    <submittedName>
        <fullName evidence="1">AlpA family phage regulatory protein</fullName>
    </submittedName>
</protein>
<dbReference type="RefSeq" id="WP_166915345.1">
    <property type="nucleotide sequence ID" value="NZ_CP050253.1"/>
</dbReference>
<name>A0A6G9IB01_9GAMM</name>
<accession>A0A6G9IB01</accession>
<sequence length="68" mass="7859">MKPHLNVPLIRLPDVLHLIPISKATWYSWIKQGIAPKPICLSARCVAWKLTDIQNFIEEKQCRENGHV</sequence>
<dbReference type="Proteomes" id="UP000501168">
    <property type="component" value="Chromosome"/>
</dbReference>